<dbReference type="AlphaFoldDB" id="A0A5C3LD99"/>
<sequence length="217" mass="24621">MAQPQHILPHYMRKIRFAIDIIANTNAGNPDAIETPYYAPWDIALNDIVCATRNCIVHPQPALRTPEDGARIPDFAIALNLSQLGWALNTRNRRGFYYIMGIENKRINPEDNANNIQANFESNGVITQVRNQAKYICSYTGQDMVVCIYAIGLYWRYTCLYKRCMSEIYAGPSESMTPGAIEWSQIYTLGTPASDDKLQWLKTHAAQRNGWPINTSL</sequence>
<keyword evidence="2" id="KW-1185">Reference proteome</keyword>
<dbReference type="EMBL" id="ML214020">
    <property type="protein sequence ID" value="TFK31024.1"/>
    <property type="molecule type" value="Genomic_DNA"/>
</dbReference>
<dbReference type="Proteomes" id="UP000308652">
    <property type="component" value="Unassembled WGS sequence"/>
</dbReference>
<evidence type="ECO:0000313" key="1">
    <source>
        <dbReference type="EMBL" id="TFK31024.1"/>
    </source>
</evidence>
<proteinExistence type="predicted"/>
<evidence type="ECO:0000313" key="2">
    <source>
        <dbReference type="Proteomes" id="UP000308652"/>
    </source>
</evidence>
<organism evidence="1 2">
    <name type="scientific">Crucibulum laeve</name>
    <dbReference type="NCBI Taxonomy" id="68775"/>
    <lineage>
        <taxon>Eukaryota</taxon>
        <taxon>Fungi</taxon>
        <taxon>Dikarya</taxon>
        <taxon>Basidiomycota</taxon>
        <taxon>Agaricomycotina</taxon>
        <taxon>Agaricomycetes</taxon>
        <taxon>Agaricomycetidae</taxon>
        <taxon>Agaricales</taxon>
        <taxon>Agaricineae</taxon>
        <taxon>Nidulariaceae</taxon>
        <taxon>Crucibulum</taxon>
    </lineage>
</organism>
<accession>A0A5C3LD99</accession>
<gene>
    <name evidence="1" type="ORF">BDQ12DRAFT_729996</name>
</gene>
<name>A0A5C3LD99_9AGAR</name>
<protein>
    <submittedName>
        <fullName evidence="1">Uncharacterized protein</fullName>
    </submittedName>
</protein>
<reference evidence="1 2" key="1">
    <citation type="journal article" date="2019" name="Nat. Ecol. Evol.">
        <title>Megaphylogeny resolves global patterns of mushroom evolution.</title>
        <authorList>
            <person name="Varga T."/>
            <person name="Krizsan K."/>
            <person name="Foldi C."/>
            <person name="Dima B."/>
            <person name="Sanchez-Garcia M."/>
            <person name="Sanchez-Ramirez S."/>
            <person name="Szollosi G.J."/>
            <person name="Szarkandi J.G."/>
            <person name="Papp V."/>
            <person name="Albert L."/>
            <person name="Andreopoulos W."/>
            <person name="Angelini C."/>
            <person name="Antonin V."/>
            <person name="Barry K.W."/>
            <person name="Bougher N.L."/>
            <person name="Buchanan P."/>
            <person name="Buyck B."/>
            <person name="Bense V."/>
            <person name="Catcheside P."/>
            <person name="Chovatia M."/>
            <person name="Cooper J."/>
            <person name="Damon W."/>
            <person name="Desjardin D."/>
            <person name="Finy P."/>
            <person name="Geml J."/>
            <person name="Haridas S."/>
            <person name="Hughes K."/>
            <person name="Justo A."/>
            <person name="Karasinski D."/>
            <person name="Kautmanova I."/>
            <person name="Kiss B."/>
            <person name="Kocsube S."/>
            <person name="Kotiranta H."/>
            <person name="LaButti K.M."/>
            <person name="Lechner B.E."/>
            <person name="Liimatainen K."/>
            <person name="Lipzen A."/>
            <person name="Lukacs Z."/>
            <person name="Mihaltcheva S."/>
            <person name="Morgado L.N."/>
            <person name="Niskanen T."/>
            <person name="Noordeloos M.E."/>
            <person name="Ohm R.A."/>
            <person name="Ortiz-Santana B."/>
            <person name="Ovrebo C."/>
            <person name="Racz N."/>
            <person name="Riley R."/>
            <person name="Savchenko A."/>
            <person name="Shiryaev A."/>
            <person name="Soop K."/>
            <person name="Spirin V."/>
            <person name="Szebenyi C."/>
            <person name="Tomsovsky M."/>
            <person name="Tulloss R.E."/>
            <person name="Uehling J."/>
            <person name="Grigoriev I.V."/>
            <person name="Vagvolgyi C."/>
            <person name="Papp T."/>
            <person name="Martin F.M."/>
            <person name="Miettinen O."/>
            <person name="Hibbett D.S."/>
            <person name="Nagy L.G."/>
        </authorList>
    </citation>
    <scope>NUCLEOTIDE SEQUENCE [LARGE SCALE GENOMIC DNA]</scope>
    <source>
        <strain evidence="1 2">CBS 166.37</strain>
    </source>
</reference>